<dbReference type="InterPro" id="IPR010502">
    <property type="entry name" value="Carb-bd_dom_fam9"/>
</dbReference>
<feature type="domain" description="Carbohydrate-binding" evidence="2">
    <location>
        <begin position="65"/>
        <end position="224"/>
    </location>
</feature>
<dbReference type="Gene3D" id="2.60.40.1190">
    <property type="match status" value="1"/>
</dbReference>
<keyword evidence="1" id="KW-0812">Transmembrane</keyword>
<keyword evidence="1" id="KW-0472">Membrane</keyword>
<gene>
    <name evidence="4" type="ORF">HNV11_15190</name>
</gene>
<sequence>MYGTRGKNPGHSTFLTVPRKQRCLVKRIPGFLLVFYLLGTSALLAQKTNEAYQLHISRTTSPVVLDGAVDEPAWQAAEVATDFWMVLPMDTSRAQVRTDVRMTYDDQNIYMSAVCYHGSVSGPYIVESLRRDWNFGRNDNFIMFMDTFDDQTNGFTFGTNAAGAQWDGLLYEGGKANLSWDNKWTSVVRNYADRYVLELAIPFKTIRYKRGITRWGINFGRQDLKTTEKSSWTPIPRQFPTASLAYTGVLVWDQAPPQPGPNISIIPYALTGLTRDYQNRVPNKGRFDAGLDAKVAITSSLNLDLTVNPDFSQVDVDQQVTNLDRFELFFPERRQFFLENGDQFTNFGYATIRPFFSRRIGLGGVPIRFGARLSGKLNKDWRIGLMDMQTGRVDATGLPAQNFAVMALQRRVFARSNVGFLFVNKESLNYEPVPDKPIYSRYNRNLGVEYNLASANNLWTGKALYIKSFSPSVADPLQLGVTTQSANAVYAANLQYNSRQWLIGGQFEAIGRNYTAEAGYVPRRGYQRGTGVLGYTFFPTGSQVLSHGPTLQSTYFFDPAGRQSDNENYLSYLLTFRSRSTFLTWFATDYVRLLQPFDPTNSGREKLATGSEHHWQAWGTQFTSKPQSVFTYGFTSRYGGYYANGTRLNLTADLGYRFQPYVSLAASASYNDIRLGAPWGRTTFWLVGPRFDVTMTNTLYLTTFVQYNEQQKNMNVNARIQWRYKPASDFFLVFTDNYLPNSSQIGMDVPGLFTVRNRALVLKWTYWWNI</sequence>
<organism evidence="4 5">
    <name type="scientific">Spirosoma taeanense</name>
    <dbReference type="NCBI Taxonomy" id="2735870"/>
    <lineage>
        <taxon>Bacteria</taxon>
        <taxon>Pseudomonadati</taxon>
        <taxon>Bacteroidota</taxon>
        <taxon>Cytophagia</taxon>
        <taxon>Cytophagales</taxon>
        <taxon>Cytophagaceae</taxon>
        <taxon>Spirosoma</taxon>
    </lineage>
</organism>
<reference evidence="4 5" key="1">
    <citation type="submission" date="2020-05" db="EMBL/GenBank/DDBJ databases">
        <title>Genome sequencing of Spirosoma sp. TS118.</title>
        <authorList>
            <person name="Lee J.-H."/>
            <person name="Jeong S."/>
            <person name="Zhao L."/>
            <person name="Jung J.-H."/>
            <person name="Kim M.-K."/>
            <person name="Lim S."/>
        </authorList>
    </citation>
    <scope>NUCLEOTIDE SEQUENCE [LARGE SCALE GENOMIC DNA]</scope>
    <source>
        <strain evidence="4 5">TS118</strain>
    </source>
</reference>
<evidence type="ECO:0000259" key="2">
    <source>
        <dbReference type="Pfam" id="PF06452"/>
    </source>
</evidence>
<dbReference type="EMBL" id="CP053435">
    <property type="protein sequence ID" value="QJW90631.1"/>
    <property type="molecule type" value="Genomic_DNA"/>
</dbReference>
<evidence type="ECO:0000313" key="5">
    <source>
        <dbReference type="Proteomes" id="UP000502756"/>
    </source>
</evidence>
<dbReference type="CDD" id="cd09618">
    <property type="entry name" value="CBM9_like_2"/>
    <property type="match status" value="1"/>
</dbReference>
<dbReference type="GO" id="GO:0016052">
    <property type="term" value="P:carbohydrate catabolic process"/>
    <property type="evidence" value="ECO:0007669"/>
    <property type="project" value="InterPro"/>
</dbReference>
<name>A0A6M5YBJ4_9BACT</name>
<accession>A0A6M5YBJ4</accession>
<keyword evidence="5" id="KW-1185">Reference proteome</keyword>
<evidence type="ECO:0000259" key="3">
    <source>
        <dbReference type="Pfam" id="PF19313"/>
    </source>
</evidence>
<evidence type="ECO:0000256" key="1">
    <source>
        <dbReference type="SAM" id="Phobius"/>
    </source>
</evidence>
<dbReference type="Pfam" id="PF19313">
    <property type="entry name" value="DUF5916"/>
    <property type="match status" value="1"/>
</dbReference>
<dbReference type="InterPro" id="IPR045670">
    <property type="entry name" value="DUF5916"/>
</dbReference>
<protein>
    <submittedName>
        <fullName evidence="4">Carbohydrate binding family 9 domain-containing protein</fullName>
    </submittedName>
</protein>
<dbReference type="GO" id="GO:0004553">
    <property type="term" value="F:hydrolase activity, hydrolyzing O-glycosyl compounds"/>
    <property type="evidence" value="ECO:0007669"/>
    <property type="project" value="InterPro"/>
</dbReference>
<dbReference type="GO" id="GO:0030246">
    <property type="term" value="F:carbohydrate binding"/>
    <property type="evidence" value="ECO:0007669"/>
    <property type="project" value="InterPro"/>
</dbReference>
<dbReference type="Pfam" id="PF06452">
    <property type="entry name" value="CBM9_1"/>
    <property type="match status" value="1"/>
</dbReference>
<proteinExistence type="predicted"/>
<feature type="transmembrane region" description="Helical" evidence="1">
    <location>
        <begin position="28"/>
        <end position="45"/>
    </location>
</feature>
<feature type="domain" description="DUF5916" evidence="3">
    <location>
        <begin position="263"/>
        <end position="361"/>
    </location>
</feature>
<evidence type="ECO:0000313" key="4">
    <source>
        <dbReference type="EMBL" id="QJW90631.1"/>
    </source>
</evidence>
<keyword evidence="1" id="KW-1133">Transmembrane helix</keyword>
<dbReference type="AlphaFoldDB" id="A0A6M5YBJ4"/>
<dbReference type="KEGG" id="stae:HNV11_15190"/>
<dbReference type="SUPFAM" id="SSF49344">
    <property type="entry name" value="CBD9-like"/>
    <property type="match status" value="1"/>
</dbReference>
<dbReference type="Proteomes" id="UP000502756">
    <property type="component" value="Chromosome"/>
</dbReference>